<dbReference type="GO" id="GO:0044571">
    <property type="term" value="P:[2Fe-2S] cluster assembly"/>
    <property type="evidence" value="ECO:0007669"/>
    <property type="project" value="InterPro"/>
</dbReference>
<keyword evidence="3" id="KW-1185">Reference proteome</keyword>
<proteinExistence type="predicted"/>
<feature type="domain" description="J" evidence="1">
    <location>
        <begin position="78"/>
        <end position="155"/>
    </location>
</feature>
<dbReference type="GO" id="GO:0051087">
    <property type="term" value="F:protein-folding chaperone binding"/>
    <property type="evidence" value="ECO:0007669"/>
    <property type="project" value="InterPro"/>
</dbReference>
<dbReference type="InterPro" id="IPR001623">
    <property type="entry name" value="DnaJ_domain"/>
</dbReference>
<dbReference type="PROSITE" id="PS50076">
    <property type="entry name" value="DNAJ_2"/>
    <property type="match status" value="1"/>
</dbReference>
<accession>S9VG46</accession>
<dbReference type="PROSITE" id="PS51318">
    <property type="entry name" value="TAT"/>
    <property type="match status" value="1"/>
</dbReference>
<dbReference type="PANTHER" id="PTHR14021">
    <property type="entry name" value="IRON-SULFUR CLUSTER CO-CHAPERONE PROTEIN HSCB"/>
    <property type="match status" value="1"/>
</dbReference>
<reference evidence="2 3" key="1">
    <citation type="journal article" date="2013" name="PLoS ONE">
        <title>Predicting the Proteins of Angomonas deanei, Strigomonas culicis and Their Respective Endosymbionts Reveals New Aspects of the Trypanosomatidae Family.</title>
        <authorList>
            <person name="Motta M.C."/>
            <person name="Martins A.C."/>
            <person name="de Souza S.S."/>
            <person name="Catta-Preta C.M."/>
            <person name="Silva R."/>
            <person name="Klein C.C."/>
            <person name="de Almeida L.G."/>
            <person name="de Lima Cunha O."/>
            <person name="Ciapina L.P."/>
            <person name="Brocchi M."/>
            <person name="Colabardini A.C."/>
            <person name="de Araujo Lima B."/>
            <person name="Machado C.R."/>
            <person name="de Almeida Soares C.M."/>
            <person name="Probst C.M."/>
            <person name="de Menezes C.B."/>
            <person name="Thompson C.E."/>
            <person name="Bartholomeu D.C."/>
            <person name="Gradia D.F."/>
            <person name="Pavoni D.P."/>
            <person name="Grisard E.C."/>
            <person name="Fantinatti-Garboggini F."/>
            <person name="Marchini F.K."/>
            <person name="Rodrigues-Luiz G.F."/>
            <person name="Wagner G."/>
            <person name="Goldman G.H."/>
            <person name="Fietto J.L."/>
            <person name="Elias M.C."/>
            <person name="Goldman M.H."/>
            <person name="Sagot M.F."/>
            <person name="Pereira M."/>
            <person name="Stoco P.H."/>
            <person name="de Mendonca-Neto R.P."/>
            <person name="Teixeira S.M."/>
            <person name="Maciel T.E."/>
            <person name="de Oliveira Mendes T.A."/>
            <person name="Urmenyi T.P."/>
            <person name="de Souza W."/>
            <person name="Schenkman S."/>
            <person name="de Vasconcelos A.T."/>
        </authorList>
    </citation>
    <scope>NUCLEOTIDE SEQUENCE [LARGE SCALE GENOMIC DNA]</scope>
</reference>
<dbReference type="CDD" id="cd06257">
    <property type="entry name" value="DnaJ"/>
    <property type="match status" value="1"/>
</dbReference>
<comment type="caution">
    <text evidence="2">The sequence shown here is derived from an EMBL/GenBank/DDBJ whole genome shotgun (WGS) entry which is preliminary data.</text>
</comment>
<organism evidence="2 3">
    <name type="scientific">Strigomonas culicis</name>
    <dbReference type="NCBI Taxonomy" id="28005"/>
    <lineage>
        <taxon>Eukaryota</taxon>
        <taxon>Discoba</taxon>
        <taxon>Euglenozoa</taxon>
        <taxon>Kinetoplastea</taxon>
        <taxon>Metakinetoplastina</taxon>
        <taxon>Trypanosomatida</taxon>
        <taxon>Trypanosomatidae</taxon>
        <taxon>Strigomonadinae</taxon>
        <taxon>Strigomonas</taxon>
    </lineage>
</organism>
<dbReference type="GO" id="GO:0001671">
    <property type="term" value="F:ATPase activator activity"/>
    <property type="evidence" value="ECO:0007669"/>
    <property type="project" value="InterPro"/>
</dbReference>
<dbReference type="InterPro" id="IPR036869">
    <property type="entry name" value="J_dom_sf"/>
</dbReference>
<dbReference type="OrthoDB" id="277802at2759"/>
<dbReference type="EMBL" id="ATMH01006373">
    <property type="protein sequence ID" value="EPY25996.1"/>
    <property type="molecule type" value="Genomic_DNA"/>
</dbReference>
<dbReference type="SUPFAM" id="SSF46565">
    <property type="entry name" value="Chaperone J-domain"/>
    <property type="match status" value="1"/>
</dbReference>
<dbReference type="Gene3D" id="1.10.287.110">
    <property type="entry name" value="DnaJ domain"/>
    <property type="match status" value="1"/>
</dbReference>
<sequence>MRSSLRWSLPLTRRGALPAAAAAAAATMGAPQRRLLSTFAPQRPAAPVGTAARRFSTTSMRRDGAGAAPTAPPERHGNFFSFFGFPRHPVLNGAALQKRYHALQLEVHPDKQQDAPPPPAAGGSAKTQTDISVYANAAYETLKDPFLRCRYLSQLERALELKNRDEPDRARWTALTPAEEEVLAHQDDNRSTRIAEAAPLRPLNEVFMEEVLAMNELIFAGDREDEHVRNQMIILRRDLEERDEDYYDRAVKLWDAGDFFEYYHLILEWTYITNALNHVKDRL</sequence>
<evidence type="ECO:0000313" key="2">
    <source>
        <dbReference type="EMBL" id="EPY25996.1"/>
    </source>
</evidence>
<evidence type="ECO:0000313" key="3">
    <source>
        <dbReference type="Proteomes" id="UP000015354"/>
    </source>
</evidence>
<gene>
    <name evidence="2" type="ORF">STCU_06373</name>
</gene>
<protein>
    <submittedName>
        <fullName evidence="2">Molecular chaperone HscB</fullName>
    </submittedName>
</protein>
<dbReference type="GO" id="GO:0005739">
    <property type="term" value="C:mitochondrion"/>
    <property type="evidence" value="ECO:0007669"/>
    <property type="project" value="TreeGrafter"/>
</dbReference>
<dbReference type="InterPro" id="IPR004640">
    <property type="entry name" value="HscB"/>
</dbReference>
<dbReference type="Proteomes" id="UP000015354">
    <property type="component" value="Unassembled WGS sequence"/>
</dbReference>
<dbReference type="PANTHER" id="PTHR14021:SF15">
    <property type="entry name" value="IRON-SULFUR CLUSTER CO-CHAPERONE PROTEIN HSCB"/>
    <property type="match status" value="1"/>
</dbReference>
<name>S9VG46_9TRYP</name>
<evidence type="ECO:0000259" key="1">
    <source>
        <dbReference type="PROSITE" id="PS50076"/>
    </source>
</evidence>
<dbReference type="AlphaFoldDB" id="S9VG46"/>
<dbReference type="InterPro" id="IPR006311">
    <property type="entry name" value="TAT_signal"/>
</dbReference>